<proteinExistence type="predicted"/>
<protein>
    <submittedName>
        <fullName evidence="2">Uncharacterized protein</fullName>
    </submittedName>
</protein>
<evidence type="ECO:0000313" key="3">
    <source>
        <dbReference type="Proteomes" id="UP000509771"/>
    </source>
</evidence>
<dbReference type="KEGG" id="ncl:C5F47_07775"/>
<keyword evidence="3" id="KW-1185">Reference proteome</keyword>
<dbReference type="EMBL" id="CP026993">
    <property type="protein sequence ID" value="QLH03450.1"/>
    <property type="molecule type" value="Genomic_DNA"/>
</dbReference>
<dbReference type="AlphaFoldDB" id="A0A7D5M372"/>
<accession>A0A7D5M372</accession>
<name>A0A7D5M372_9ARCH</name>
<keyword evidence="1" id="KW-0812">Transmembrane</keyword>
<organism evidence="2 3">
    <name type="scientific">Nitrosopumilus cobalaminigenes</name>
    <dbReference type="NCBI Taxonomy" id="1470066"/>
    <lineage>
        <taxon>Archaea</taxon>
        <taxon>Nitrososphaerota</taxon>
        <taxon>Nitrososphaeria</taxon>
        <taxon>Nitrosopumilales</taxon>
        <taxon>Nitrosopumilaceae</taxon>
        <taxon>Nitrosopumilus</taxon>
    </lineage>
</organism>
<reference evidence="2 3" key="1">
    <citation type="submission" date="2018-02" db="EMBL/GenBank/DDBJ databases">
        <title>Complete genome of Nitrosopumilus cobalaminigenes HCA1.</title>
        <authorList>
            <person name="Qin W."/>
            <person name="Zheng Y."/>
            <person name="Stahl D.A."/>
        </authorList>
    </citation>
    <scope>NUCLEOTIDE SEQUENCE [LARGE SCALE GENOMIC DNA]</scope>
    <source>
        <strain evidence="2 3">HCA1</strain>
    </source>
</reference>
<dbReference type="Proteomes" id="UP000509771">
    <property type="component" value="Chromosome"/>
</dbReference>
<evidence type="ECO:0000313" key="2">
    <source>
        <dbReference type="EMBL" id="QLH03450.1"/>
    </source>
</evidence>
<evidence type="ECO:0000256" key="1">
    <source>
        <dbReference type="SAM" id="Phobius"/>
    </source>
</evidence>
<feature type="transmembrane region" description="Helical" evidence="1">
    <location>
        <begin position="7"/>
        <end position="25"/>
    </location>
</feature>
<sequence>MELKNETLFFVGISLLILGLMIIIFDYPQIQFLDEVTSNQDYGYLEILDIHERLKIEISIGMGFVIIGIVLLIISFLKGFKNRIRQ</sequence>
<feature type="transmembrane region" description="Helical" evidence="1">
    <location>
        <begin position="58"/>
        <end position="77"/>
    </location>
</feature>
<keyword evidence="1" id="KW-0472">Membrane</keyword>
<keyword evidence="1" id="KW-1133">Transmembrane helix</keyword>
<gene>
    <name evidence="2" type="ORF">C5F47_07775</name>
</gene>